<evidence type="ECO:0000313" key="1">
    <source>
        <dbReference type="EMBL" id="KXG19751.1"/>
    </source>
</evidence>
<dbReference type="Gramene" id="KXG19751">
    <property type="protein sequence ID" value="KXG19751"/>
    <property type="gene ID" value="SORBI_3010G110400"/>
</dbReference>
<protein>
    <submittedName>
        <fullName evidence="1">Uncharacterized protein</fullName>
    </submittedName>
</protein>
<organism evidence="1 2">
    <name type="scientific">Sorghum bicolor</name>
    <name type="common">Sorghum</name>
    <name type="synonym">Sorghum vulgare</name>
    <dbReference type="NCBI Taxonomy" id="4558"/>
    <lineage>
        <taxon>Eukaryota</taxon>
        <taxon>Viridiplantae</taxon>
        <taxon>Streptophyta</taxon>
        <taxon>Embryophyta</taxon>
        <taxon>Tracheophyta</taxon>
        <taxon>Spermatophyta</taxon>
        <taxon>Magnoliopsida</taxon>
        <taxon>Liliopsida</taxon>
        <taxon>Poales</taxon>
        <taxon>Poaceae</taxon>
        <taxon>PACMAD clade</taxon>
        <taxon>Panicoideae</taxon>
        <taxon>Andropogonodae</taxon>
        <taxon>Andropogoneae</taxon>
        <taxon>Sorghinae</taxon>
        <taxon>Sorghum</taxon>
    </lineage>
</organism>
<dbReference type="Proteomes" id="UP000000768">
    <property type="component" value="Chromosome 10"/>
</dbReference>
<dbReference type="EMBL" id="CM000769">
    <property type="protein sequence ID" value="KXG19751.1"/>
    <property type="molecule type" value="Genomic_DNA"/>
</dbReference>
<evidence type="ECO:0000313" key="2">
    <source>
        <dbReference type="Proteomes" id="UP000000768"/>
    </source>
</evidence>
<dbReference type="AlphaFoldDB" id="A0A194YJH1"/>
<gene>
    <name evidence="1" type="ORF">SORBI_3010G110400</name>
</gene>
<accession>A0A194YJH1</accession>
<keyword evidence="2" id="KW-1185">Reference proteome</keyword>
<reference evidence="1 2" key="1">
    <citation type="journal article" date="2009" name="Nature">
        <title>The Sorghum bicolor genome and the diversification of grasses.</title>
        <authorList>
            <person name="Paterson A.H."/>
            <person name="Bowers J.E."/>
            <person name="Bruggmann R."/>
            <person name="Dubchak I."/>
            <person name="Grimwood J."/>
            <person name="Gundlach H."/>
            <person name="Haberer G."/>
            <person name="Hellsten U."/>
            <person name="Mitros T."/>
            <person name="Poliakov A."/>
            <person name="Schmutz J."/>
            <person name="Spannagl M."/>
            <person name="Tang H."/>
            <person name="Wang X."/>
            <person name="Wicker T."/>
            <person name="Bharti A.K."/>
            <person name="Chapman J."/>
            <person name="Feltus F.A."/>
            <person name="Gowik U."/>
            <person name="Grigoriev I.V."/>
            <person name="Lyons E."/>
            <person name="Maher C.A."/>
            <person name="Martis M."/>
            <person name="Narechania A."/>
            <person name="Otillar R.P."/>
            <person name="Penning B.W."/>
            <person name="Salamov A.A."/>
            <person name="Wang Y."/>
            <person name="Zhang L."/>
            <person name="Carpita N.C."/>
            <person name="Freeling M."/>
            <person name="Gingle A.R."/>
            <person name="Hash C.T."/>
            <person name="Keller B."/>
            <person name="Klein P."/>
            <person name="Kresovich S."/>
            <person name="McCann M.C."/>
            <person name="Ming R."/>
            <person name="Peterson D.G."/>
            <person name="Mehboob-ur-Rahman"/>
            <person name="Ware D."/>
            <person name="Westhoff P."/>
            <person name="Mayer K.F."/>
            <person name="Messing J."/>
            <person name="Rokhsar D.S."/>
        </authorList>
    </citation>
    <scope>NUCLEOTIDE SEQUENCE [LARGE SCALE GENOMIC DNA]</scope>
    <source>
        <strain evidence="2">cv. BTx623</strain>
    </source>
</reference>
<sequence length="50" mass="6081">MSPAKIDETHVEDGNALRIRFLVEMFKYKDNESKYNIREDIQELIRRVRI</sequence>
<reference evidence="2" key="2">
    <citation type="journal article" date="2018" name="Plant J.">
        <title>The Sorghum bicolor reference genome: improved assembly, gene annotations, a transcriptome atlas, and signatures of genome organization.</title>
        <authorList>
            <person name="McCormick R.F."/>
            <person name="Truong S.K."/>
            <person name="Sreedasyam A."/>
            <person name="Jenkins J."/>
            <person name="Shu S."/>
            <person name="Sims D."/>
            <person name="Kennedy M."/>
            <person name="Amirebrahimi M."/>
            <person name="Weers B.D."/>
            <person name="McKinley B."/>
            <person name="Mattison A."/>
            <person name="Morishige D.T."/>
            <person name="Grimwood J."/>
            <person name="Schmutz J."/>
            <person name="Mullet J.E."/>
        </authorList>
    </citation>
    <scope>NUCLEOTIDE SEQUENCE [LARGE SCALE GENOMIC DNA]</scope>
    <source>
        <strain evidence="2">cv. BTx623</strain>
    </source>
</reference>
<dbReference type="InParanoid" id="A0A194YJH1"/>
<name>A0A194YJH1_SORBI</name>
<proteinExistence type="predicted"/>